<dbReference type="OrthoDB" id="5522615at2759"/>
<sequence>MVMTFIGAAYAANFSSSSKNWMVCTVTVGWLGMALGALAFAALLQLRVYSYISIFIWNRQATGIYFIVPVLYMGILSIIYSGLSFILPSSSGFEYIETTNVCAANGGIYYFGMALMIIQTLVLCVLLFKSRTMECCFHEHRKILIVSAVCIVCEIIVVAIQHVHFSDDKQTTAGVLKILFSFIPQHVYFYVILGPPVYHSLAHSDRYLQSYVDTIEQSELSHVYELIGKCPMGEISDMSDAGKSRRASMSSQMSIGSNFSGNEPAPECSPPLPRDTNARQSGALLSYYSSSWLPSIFTRNPNK</sequence>
<keyword evidence="2" id="KW-1133">Transmembrane helix</keyword>
<comment type="caution">
    <text evidence="3">The sequence shown here is derived from an EMBL/GenBank/DDBJ whole genome shotgun (WGS) entry which is preliminary data.</text>
</comment>
<evidence type="ECO:0000313" key="3">
    <source>
        <dbReference type="EMBL" id="KAJ2851372.1"/>
    </source>
</evidence>
<evidence type="ECO:0000256" key="2">
    <source>
        <dbReference type="SAM" id="Phobius"/>
    </source>
</evidence>
<keyword evidence="2" id="KW-0472">Membrane</keyword>
<gene>
    <name evidence="3" type="ORF">IWW36_001139</name>
</gene>
<dbReference type="Proteomes" id="UP001139887">
    <property type="component" value="Unassembled WGS sequence"/>
</dbReference>
<dbReference type="EMBL" id="JANBUW010000013">
    <property type="protein sequence ID" value="KAJ2851372.1"/>
    <property type="molecule type" value="Genomic_DNA"/>
</dbReference>
<feature type="compositionally biased region" description="Polar residues" evidence="1">
    <location>
        <begin position="252"/>
        <end position="261"/>
    </location>
</feature>
<dbReference type="AlphaFoldDB" id="A0A9W8I9I5"/>
<accession>A0A9W8I9I5</accession>
<feature type="transmembrane region" description="Helical" evidence="2">
    <location>
        <begin position="20"/>
        <end position="44"/>
    </location>
</feature>
<feature type="transmembrane region" description="Helical" evidence="2">
    <location>
        <begin position="175"/>
        <end position="193"/>
    </location>
</feature>
<feature type="transmembrane region" description="Helical" evidence="2">
    <location>
        <begin position="143"/>
        <end position="163"/>
    </location>
</feature>
<keyword evidence="2" id="KW-0812">Transmembrane</keyword>
<organism evidence="3 4">
    <name type="scientific">Coemansia brasiliensis</name>
    <dbReference type="NCBI Taxonomy" id="2650707"/>
    <lineage>
        <taxon>Eukaryota</taxon>
        <taxon>Fungi</taxon>
        <taxon>Fungi incertae sedis</taxon>
        <taxon>Zoopagomycota</taxon>
        <taxon>Kickxellomycotina</taxon>
        <taxon>Kickxellomycetes</taxon>
        <taxon>Kickxellales</taxon>
        <taxon>Kickxellaceae</taxon>
        <taxon>Coemansia</taxon>
    </lineage>
</organism>
<proteinExistence type="predicted"/>
<evidence type="ECO:0000256" key="1">
    <source>
        <dbReference type="SAM" id="MobiDB-lite"/>
    </source>
</evidence>
<protein>
    <recommendedName>
        <fullName evidence="5">G-protein coupled receptors family 3 profile domain-containing protein</fullName>
    </recommendedName>
</protein>
<feature type="transmembrane region" description="Helical" evidence="2">
    <location>
        <begin position="107"/>
        <end position="128"/>
    </location>
</feature>
<reference evidence="3" key="1">
    <citation type="submission" date="2022-07" db="EMBL/GenBank/DDBJ databases">
        <title>Phylogenomic reconstructions and comparative analyses of Kickxellomycotina fungi.</title>
        <authorList>
            <person name="Reynolds N.K."/>
            <person name="Stajich J.E."/>
            <person name="Barry K."/>
            <person name="Grigoriev I.V."/>
            <person name="Crous P."/>
            <person name="Smith M.E."/>
        </authorList>
    </citation>
    <scope>NUCLEOTIDE SEQUENCE</scope>
    <source>
        <strain evidence="3">NRRL 1566</strain>
    </source>
</reference>
<evidence type="ECO:0008006" key="5">
    <source>
        <dbReference type="Google" id="ProtNLM"/>
    </source>
</evidence>
<keyword evidence="4" id="KW-1185">Reference proteome</keyword>
<evidence type="ECO:0000313" key="4">
    <source>
        <dbReference type="Proteomes" id="UP001139887"/>
    </source>
</evidence>
<name>A0A9W8I9I5_9FUNG</name>
<feature type="transmembrane region" description="Helical" evidence="2">
    <location>
        <begin position="64"/>
        <end position="87"/>
    </location>
</feature>
<feature type="region of interest" description="Disordered" evidence="1">
    <location>
        <begin position="252"/>
        <end position="278"/>
    </location>
</feature>